<dbReference type="Pfam" id="PF13505">
    <property type="entry name" value="OMP_b-brl"/>
    <property type="match status" value="1"/>
</dbReference>
<proteinExistence type="predicted"/>
<evidence type="ECO:0000313" key="5">
    <source>
        <dbReference type="Proteomes" id="UP000231960"/>
    </source>
</evidence>
<dbReference type="InterPro" id="IPR011250">
    <property type="entry name" value="OMP/PagP_B-barrel"/>
</dbReference>
<organism evidence="4 5">
    <name type="scientific">Avrilella dinanensis</name>
    <dbReference type="NCBI Taxonomy" id="2008672"/>
    <lineage>
        <taxon>Bacteria</taxon>
        <taxon>Pseudomonadati</taxon>
        <taxon>Bacteroidota</taxon>
        <taxon>Flavobacteriia</taxon>
        <taxon>Flavobacteriales</taxon>
        <taxon>Flavobacteriaceae</taxon>
        <taxon>Avrilella</taxon>
    </lineage>
</organism>
<gene>
    <name evidence="4" type="ORF">CDL10_07955</name>
</gene>
<evidence type="ECO:0000256" key="1">
    <source>
        <dbReference type="ARBA" id="ARBA00022729"/>
    </source>
</evidence>
<evidence type="ECO:0000313" key="4">
    <source>
        <dbReference type="EMBL" id="PJR04481.1"/>
    </source>
</evidence>
<feature type="domain" description="Outer membrane protein beta-barrel" evidence="3">
    <location>
        <begin position="8"/>
        <end position="187"/>
    </location>
</feature>
<dbReference type="EMBL" id="NIPO01000001">
    <property type="protein sequence ID" value="PJR04481.1"/>
    <property type="molecule type" value="Genomic_DNA"/>
</dbReference>
<keyword evidence="5" id="KW-1185">Reference proteome</keyword>
<evidence type="ECO:0000259" key="3">
    <source>
        <dbReference type="Pfam" id="PF13505"/>
    </source>
</evidence>
<accession>A0A2M9R6I0</accession>
<sequence>MKKLILSMAAVAMIATTAQAQEKTFGFNEGDVLLEGNLSFSSTKDNNTDVKESEFTFAPKAGYFLNDDFALGVQLNVTNGKIDTNVGETTNNVFGAGVFGRYYFLDLGQRFKTYGEVGLGFASYKDEVTTGGVSVENKASGFGAGLGLGMNYFVTEKIAINFALTDILSYSSAKQKGGESVNSFGLQVNELNNFFSTAQFGLTFKF</sequence>
<feature type="signal peptide" evidence="2">
    <location>
        <begin position="1"/>
        <end position="20"/>
    </location>
</feature>
<comment type="caution">
    <text evidence="4">The sequence shown here is derived from an EMBL/GenBank/DDBJ whole genome shotgun (WGS) entry which is preliminary data.</text>
</comment>
<evidence type="ECO:0000256" key="2">
    <source>
        <dbReference type="SAM" id="SignalP"/>
    </source>
</evidence>
<dbReference type="Gene3D" id="2.40.160.20">
    <property type="match status" value="1"/>
</dbReference>
<protein>
    <recommendedName>
        <fullName evidence="3">Outer membrane protein beta-barrel domain-containing protein</fullName>
    </recommendedName>
</protein>
<reference evidence="4 5" key="1">
    <citation type="submission" date="2017-06" db="EMBL/GenBank/DDBJ databases">
        <title>Description of Avrilella dinanensis gen. nov. sp. nov.</title>
        <authorList>
            <person name="Leyer C."/>
            <person name="Sassi M."/>
            <person name="Minet J."/>
            <person name="Kayal S."/>
            <person name="Cattoir V."/>
        </authorList>
    </citation>
    <scope>NUCLEOTIDE SEQUENCE [LARGE SCALE GENOMIC DNA]</scope>
    <source>
        <strain evidence="4 5">UR159</strain>
    </source>
</reference>
<dbReference type="InterPro" id="IPR027385">
    <property type="entry name" value="Beta-barrel_OMP"/>
</dbReference>
<dbReference type="Proteomes" id="UP000231960">
    <property type="component" value="Unassembled WGS sequence"/>
</dbReference>
<dbReference type="AlphaFoldDB" id="A0A2M9R6I0"/>
<keyword evidence="1 2" id="KW-0732">Signal</keyword>
<dbReference type="OrthoDB" id="945117at2"/>
<name>A0A2M9R6I0_9FLAO</name>
<feature type="chain" id="PRO_5014637824" description="Outer membrane protein beta-barrel domain-containing protein" evidence="2">
    <location>
        <begin position="21"/>
        <end position="206"/>
    </location>
</feature>
<dbReference type="SUPFAM" id="SSF56925">
    <property type="entry name" value="OMPA-like"/>
    <property type="match status" value="1"/>
</dbReference>
<dbReference type="RefSeq" id="WP_100678040.1">
    <property type="nucleotide sequence ID" value="NZ_JAJUJS010000041.1"/>
</dbReference>